<protein>
    <submittedName>
        <fullName evidence="1">Putative secreted protein</fullName>
    </submittedName>
</protein>
<dbReference type="AlphaFoldDB" id="A0A2M4CCH8"/>
<sequence>MSEPAISLDILLLVSNVGGACYCCRLPFTYRVQLRFELLQQLHGEAFPRTTLLGQLFGLLRVLLLYPEHLAHHFLA</sequence>
<proteinExistence type="predicted"/>
<reference evidence="1" key="1">
    <citation type="submission" date="2018-01" db="EMBL/GenBank/DDBJ databases">
        <title>An insight into the sialome of Amazonian anophelines.</title>
        <authorList>
            <person name="Ribeiro J.M."/>
            <person name="Scarpassa V."/>
            <person name="Calvo E."/>
        </authorList>
    </citation>
    <scope>NUCLEOTIDE SEQUENCE</scope>
    <source>
        <tissue evidence="1">Salivary glands</tissue>
    </source>
</reference>
<organism evidence="1">
    <name type="scientific">Anopheles marajoara</name>
    <dbReference type="NCBI Taxonomy" id="58244"/>
    <lineage>
        <taxon>Eukaryota</taxon>
        <taxon>Metazoa</taxon>
        <taxon>Ecdysozoa</taxon>
        <taxon>Arthropoda</taxon>
        <taxon>Hexapoda</taxon>
        <taxon>Insecta</taxon>
        <taxon>Pterygota</taxon>
        <taxon>Neoptera</taxon>
        <taxon>Endopterygota</taxon>
        <taxon>Diptera</taxon>
        <taxon>Nematocera</taxon>
        <taxon>Culicoidea</taxon>
        <taxon>Culicidae</taxon>
        <taxon>Anophelinae</taxon>
        <taxon>Anopheles</taxon>
    </lineage>
</organism>
<accession>A0A2M4CCH8</accession>
<dbReference type="EMBL" id="GGFJ01013896">
    <property type="protein sequence ID" value="MBW63037.1"/>
    <property type="molecule type" value="Transcribed_RNA"/>
</dbReference>
<name>A0A2M4CCH8_9DIPT</name>
<evidence type="ECO:0000313" key="1">
    <source>
        <dbReference type="EMBL" id="MBW63037.1"/>
    </source>
</evidence>